<proteinExistence type="predicted"/>
<comment type="caution">
    <text evidence="1">The sequence shown here is derived from an EMBL/GenBank/DDBJ whole genome shotgun (WGS) entry which is preliminary data.</text>
</comment>
<reference evidence="1 2" key="1">
    <citation type="submission" date="2021-06" db="EMBL/GenBank/DDBJ databases">
        <authorList>
            <person name="Palmer J.M."/>
        </authorList>
    </citation>
    <scope>NUCLEOTIDE SEQUENCE [LARGE SCALE GENOMIC DNA]</scope>
    <source>
        <strain evidence="1 2">AS_MEX2019</strain>
        <tissue evidence="1">Muscle</tissue>
    </source>
</reference>
<gene>
    <name evidence="1" type="ORF">AMECASPLE_012069</name>
</gene>
<evidence type="ECO:0000313" key="2">
    <source>
        <dbReference type="Proteomes" id="UP001469553"/>
    </source>
</evidence>
<protein>
    <recommendedName>
        <fullName evidence="3">Secreted protein</fullName>
    </recommendedName>
</protein>
<name>A0ABV0ZBJ7_9TELE</name>
<organism evidence="1 2">
    <name type="scientific">Ameca splendens</name>
    <dbReference type="NCBI Taxonomy" id="208324"/>
    <lineage>
        <taxon>Eukaryota</taxon>
        <taxon>Metazoa</taxon>
        <taxon>Chordata</taxon>
        <taxon>Craniata</taxon>
        <taxon>Vertebrata</taxon>
        <taxon>Euteleostomi</taxon>
        <taxon>Actinopterygii</taxon>
        <taxon>Neopterygii</taxon>
        <taxon>Teleostei</taxon>
        <taxon>Neoteleostei</taxon>
        <taxon>Acanthomorphata</taxon>
        <taxon>Ovalentaria</taxon>
        <taxon>Atherinomorphae</taxon>
        <taxon>Cyprinodontiformes</taxon>
        <taxon>Goodeidae</taxon>
        <taxon>Ameca</taxon>
    </lineage>
</organism>
<sequence>MFCRHRGGALADLMTSSLVWVVLCWKWCSNKNSLMLASLNKQMREPVRRCANEVSLEMGEKNAETHTFFSRGASKMLCKRWPERGGGTNNVGVTLE</sequence>
<evidence type="ECO:0008006" key="3">
    <source>
        <dbReference type="Google" id="ProtNLM"/>
    </source>
</evidence>
<dbReference type="Proteomes" id="UP001469553">
    <property type="component" value="Unassembled WGS sequence"/>
</dbReference>
<keyword evidence="2" id="KW-1185">Reference proteome</keyword>
<dbReference type="EMBL" id="JAHRIP010057175">
    <property type="protein sequence ID" value="MEQ2302975.1"/>
    <property type="molecule type" value="Genomic_DNA"/>
</dbReference>
<accession>A0ABV0ZBJ7</accession>
<evidence type="ECO:0000313" key="1">
    <source>
        <dbReference type="EMBL" id="MEQ2302975.1"/>
    </source>
</evidence>